<dbReference type="Gene3D" id="3.40.50.720">
    <property type="entry name" value="NAD(P)-binding Rossmann-like Domain"/>
    <property type="match status" value="1"/>
</dbReference>
<gene>
    <name evidence="4" type="ORF">SEPMUDRAFT_68819</name>
</gene>
<dbReference type="EMBL" id="KB456266">
    <property type="protein sequence ID" value="EMF11320.1"/>
    <property type="molecule type" value="Genomic_DNA"/>
</dbReference>
<dbReference type="Proteomes" id="UP000016931">
    <property type="component" value="Unassembled WGS sequence"/>
</dbReference>
<dbReference type="InterPro" id="IPR050425">
    <property type="entry name" value="NAD(P)_dehydrat-like"/>
</dbReference>
<keyword evidence="1" id="KW-0560">Oxidoreductase</keyword>
<evidence type="ECO:0000259" key="3">
    <source>
        <dbReference type="Pfam" id="PF01370"/>
    </source>
</evidence>
<dbReference type="STRING" id="692275.M3AX72"/>
<protein>
    <submittedName>
        <fullName evidence="4">Ketoreductase</fullName>
    </submittedName>
</protein>
<proteinExistence type="inferred from homology"/>
<sequence>MRVLLTGGSGFIAAHVLDILLEHGHSVVTTVRSQDKADRIAKAHPKNDKSTLDFAIVEDISQEGAFDKAVISDPPFEAVVHTASPFHFQVTDVQKQLLDPAIIGTTGILKSIKKSAPTVKRVVITSSFAAILDPSKGARPGHTYSGSDWSPLTHAQALENPFAGYRASKTFAERAAWEFVEKEKPNFDLATMCPPLVLGPIVHYLNSLDALNTSNQRIRDTMLGKYKDEVPETGVYIWIDVRDLALAHVLAAEKPEAGGKRYFVTAGYFNNKKIAESIGKAYPELKDKLPTEKTPGGNDPEGGLYDIDTSVAKQYLGLTYRSFDDCIKDTVESLKAVS</sequence>
<dbReference type="AlphaFoldDB" id="M3AX72"/>
<dbReference type="GO" id="GO:0016616">
    <property type="term" value="F:oxidoreductase activity, acting on the CH-OH group of donors, NAD or NADP as acceptor"/>
    <property type="evidence" value="ECO:0007669"/>
    <property type="project" value="TreeGrafter"/>
</dbReference>
<dbReference type="SUPFAM" id="SSF51735">
    <property type="entry name" value="NAD(P)-binding Rossmann-fold domains"/>
    <property type="match status" value="1"/>
</dbReference>
<evidence type="ECO:0000256" key="1">
    <source>
        <dbReference type="ARBA" id="ARBA00023002"/>
    </source>
</evidence>
<dbReference type="InterPro" id="IPR001509">
    <property type="entry name" value="Epimerase_deHydtase"/>
</dbReference>
<evidence type="ECO:0000313" key="4">
    <source>
        <dbReference type="EMBL" id="EMF11320.1"/>
    </source>
</evidence>
<reference evidence="4 5" key="1">
    <citation type="journal article" date="2012" name="PLoS Pathog.">
        <title>Diverse lifestyles and strategies of plant pathogenesis encoded in the genomes of eighteen Dothideomycetes fungi.</title>
        <authorList>
            <person name="Ohm R.A."/>
            <person name="Feau N."/>
            <person name="Henrissat B."/>
            <person name="Schoch C.L."/>
            <person name="Horwitz B.A."/>
            <person name="Barry K.W."/>
            <person name="Condon B.J."/>
            <person name="Copeland A.C."/>
            <person name="Dhillon B."/>
            <person name="Glaser F."/>
            <person name="Hesse C.N."/>
            <person name="Kosti I."/>
            <person name="LaButti K."/>
            <person name="Lindquist E.A."/>
            <person name="Lucas S."/>
            <person name="Salamov A.A."/>
            <person name="Bradshaw R.E."/>
            <person name="Ciuffetti L."/>
            <person name="Hamelin R.C."/>
            <person name="Kema G.H.J."/>
            <person name="Lawrence C."/>
            <person name="Scott J.A."/>
            <person name="Spatafora J.W."/>
            <person name="Turgeon B.G."/>
            <person name="de Wit P.J.G.M."/>
            <person name="Zhong S."/>
            <person name="Goodwin S.B."/>
            <person name="Grigoriev I.V."/>
        </authorList>
    </citation>
    <scope>NUCLEOTIDE SEQUENCE [LARGE SCALE GENOMIC DNA]</scope>
    <source>
        <strain evidence="4 5">SO2202</strain>
    </source>
</reference>
<accession>M3AX72</accession>
<dbReference type="FunFam" id="3.40.50.720:FF:000191">
    <property type="entry name" value="Methylglyoxal reductase (NADPH-dependent)"/>
    <property type="match status" value="1"/>
</dbReference>
<dbReference type="InterPro" id="IPR036291">
    <property type="entry name" value="NAD(P)-bd_dom_sf"/>
</dbReference>
<dbReference type="PANTHER" id="PTHR10366:SF564">
    <property type="entry name" value="STEROL-4-ALPHA-CARBOXYLATE 3-DEHYDROGENASE, DECARBOXYLATING"/>
    <property type="match status" value="1"/>
</dbReference>
<dbReference type="PANTHER" id="PTHR10366">
    <property type="entry name" value="NAD DEPENDENT EPIMERASE/DEHYDRATASE"/>
    <property type="match status" value="1"/>
</dbReference>
<dbReference type="HOGENOM" id="CLU_007383_9_2_1"/>
<dbReference type="eggNOG" id="KOG1502">
    <property type="taxonomic scope" value="Eukaryota"/>
</dbReference>
<dbReference type="OrthoDB" id="2735536at2759"/>
<dbReference type="Pfam" id="PF01370">
    <property type="entry name" value="Epimerase"/>
    <property type="match status" value="1"/>
</dbReference>
<dbReference type="GeneID" id="27906977"/>
<name>M3AX72_SPHMS</name>
<dbReference type="RefSeq" id="XP_016759441.1">
    <property type="nucleotide sequence ID" value="XM_016909840.1"/>
</dbReference>
<organism evidence="4 5">
    <name type="scientific">Sphaerulina musiva (strain SO2202)</name>
    <name type="common">Poplar stem canker fungus</name>
    <name type="synonym">Septoria musiva</name>
    <dbReference type="NCBI Taxonomy" id="692275"/>
    <lineage>
        <taxon>Eukaryota</taxon>
        <taxon>Fungi</taxon>
        <taxon>Dikarya</taxon>
        <taxon>Ascomycota</taxon>
        <taxon>Pezizomycotina</taxon>
        <taxon>Dothideomycetes</taxon>
        <taxon>Dothideomycetidae</taxon>
        <taxon>Mycosphaerellales</taxon>
        <taxon>Mycosphaerellaceae</taxon>
        <taxon>Sphaerulina</taxon>
    </lineage>
</organism>
<evidence type="ECO:0000313" key="5">
    <source>
        <dbReference type="Proteomes" id="UP000016931"/>
    </source>
</evidence>
<comment type="similarity">
    <text evidence="2">Belongs to the NAD(P)-dependent epimerase/dehydratase family. Dihydroflavonol-4-reductase subfamily.</text>
</comment>
<feature type="domain" description="NAD-dependent epimerase/dehydratase" evidence="3">
    <location>
        <begin position="3"/>
        <end position="260"/>
    </location>
</feature>
<evidence type="ECO:0000256" key="2">
    <source>
        <dbReference type="ARBA" id="ARBA00023445"/>
    </source>
</evidence>
<dbReference type="CDD" id="cd05227">
    <property type="entry name" value="AR_SDR_e"/>
    <property type="match status" value="1"/>
</dbReference>
<dbReference type="OMA" id="KNEECWA"/>
<keyword evidence="5" id="KW-1185">Reference proteome</keyword>